<proteinExistence type="predicted"/>
<sequence>MSGFESQFACVLCDGKMRDLISKVDRKGNPLRTVLCLDCGLVQTDPMPSEAQMAEFYRSEYRKRYKKTPTPPMKHIFRSGHRCLARLEKAKPHIKPDMQVLDLGSGAGEFVYLLACRDLHAQGVEPSEGYGGFAQSKLGVDMQIAPIEQAKIKANSLDIITAHHVIEHMV</sequence>
<reference evidence="1" key="1">
    <citation type="submission" date="2018-06" db="EMBL/GenBank/DDBJ databases">
        <authorList>
            <person name="Zhirakovskaya E."/>
        </authorList>
    </citation>
    <scope>NUCLEOTIDE SEQUENCE</scope>
</reference>
<accession>A0A3B0SP58</accession>
<dbReference type="AlphaFoldDB" id="A0A3B0SP58"/>
<dbReference type="InterPro" id="IPR029063">
    <property type="entry name" value="SAM-dependent_MTases_sf"/>
</dbReference>
<dbReference type="Gene3D" id="3.40.50.150">
    <property type="entry name" value="Vaccinia Virus protein VP39"/>
    <property type="match status" value="1"/>
</dbReference>
<dbReference type="Pfam" id="PF13489">
    <property type="entry name" value="Methyltransf_23"/>
    <property type="match status" value="1"/>
</dbReference>
<dbReference type="EMBL" id="UOEE01000338">
    <property type="protein sequence ID" value="VAW02379.1"/>
    <property type="molecule type" value="Genomic_DNA"/>
</dbReference>
<gene>
    <name evidence="1" type="ORF">MNBD_ALPHA06-1470</name>
</gene>
<dbReference type="SUPFAM" id="SSF53335">
    <property type="entry name" value="S-adenosyl-L-methionine-dependent methyltransferases"/>
    <property type="match status" value="1"/>
</dbReference>
<feature type="non-terminal residue" evidence="1">
    <location>
        <position position="170"/>
    </location>
</feature>
<organism evidence="1">
    <name type="scientific">hydrothermal vent metagenome</name>
    <dbReference type="NCBI Taxonomy" id="652676"/>
    <lineage>
        <taxon>unclassified sequences</taxon>
        <taxon>metagenomes</taxon>
        <taxon>ecological metagenomes</taxon>
    </lineage>
</organism>
<protein>
    <submittedName>
        <fullName evidence="1">Uncharacterized protein</fullName>
    </submittedName>
</protein>
<name>A0A3B0SP58_9ZZZZ</name>
<evidence type="ECO:0000313" key="1">
    <source>
        <dbReference type="EMBL" id="VAW02379.1"/>
    </source>
</evidence>